<dbReference type="InterPro" id="IPR036236">
    <property type="entry name" value="Znf_C2H2_sf"/>
</dbReference>
<evidence type="ECO:0000256" key="2">
    <source>
        <dbReference type="SAM" id="MobiDB-lite"/>
    </source>
</evidence>
<dbReference type="InterPro" id="IPR013087">
    <property type="entry name" value="Znf_C2H2_type"/>
</dbReference>
<dbReference type="InParanoid" id="G4U2E8"/>
<dbReference type="AlphaFoldDB" id="G4U2E8"/>
<keyword evidence="5" id="KW-1185">Reference proteome</keyword>
<dbReference type="PROSITE" id="PS50157">
    <property type="entry name" value="ZINC_FINGER_C2H2_2"/>
    <property type="match status" value="2"/>
</dbReference>
<sequence length="233" mass="25425">MDGSPNSQSSSSRSRPNFVHPILNEDDGSHRSERASTSPNLLHMGTNPPDYDPEAPFPHTDSGYAYIHTPTGIVQDTTLSRFSSGPSSPTAPYSPHVQLQQQQRPLSRSQVPSPAYTTPTTASVITRISQPEYHHGTPFLGPPPIAQNIPLIPAPSGGFLCEQCSQTFTRAHDLRRHHISKHSEIKCQCICGRNFSRKDALLRHQRPDPVSGYIGCEEAQQALLETAVNAGSS</sequence>
<dbReference type="Gene3D" id="3.30.160.60">
    <property type="entry name" value="Classic Zinc Finger"/>
    <property type="match status" value="1"/>
</dbReference>
<keyword evidence="1" id="KW-0479">Metal-binding</keyword>
<dbReference type="SUPFAM" id="SSF57667">
    <property type="entry name" value="beta-beta-alpha zinc fingers"/>
    <property type="match status" value="1"/>
</dbReference>
<proteinExistence type="predicted"/>
<organism evidence="4 5">
    <name type="scientific">Serendipita indica (strain DSM 11827)</name>
    <name type="common">Root endophyte fungus</name>
    <name type="synonym">Piriformospora indica</name>
    <dbReference type="NCBI Taxonomy" id="1109443"/>
    <lineage>
        <taxon>Eukaryota</taxon>
        <taxon>Fungi</taxon>
        <taxon>Dikarya</taxon>
        <taxon>Basidiomycota</taxon>
        <taxon>Agaricomycotina</taxon>
        <taxon>Agaricomycetes</taxon>
        <taxon>Sebacinales</taxon>
        <taxon>Serendipitaceae</taxon>
        <taxon>Serendipita</taxon>
    </lineage>
</organism>
<feature type="domain" description="C2H2-type" evidence="3">
    <location>
        <begin position="159"/>
        <end position="187"/>
    </location>
</feature>
<feature type="region of interest" description="Disordered" evidence="2">
    <location>
        <begin position="1"/>
        <end position="64"/>
    </location>
</feature>
<dbReference type="EMBL" id="CAFZ01001869">
    <property type="protein sequence ID" value="CCA77734.1"/>
    <property type="molecule type" value="Genomic_DNA"/>
</dbReference>
<evidence type="ECO:0000256" key="1">
    <source>
        <dbReference type="PROSITE-ProRule" id="PRU00042"/>
    </source>
</evidence>
<feature type="compositionally biased region" description="Low complexity" evidence="2">
    <location>
        <begin position="94"/>
        <end position="120"/>
    </location>
</feature>
<protein>
    <recommendedName>
        <fullName evidence="3">C2H2-type domain-containing protein</fullName>
    </recommendedName>
</protein>
<keyword evidence="1" id="KW-0862">Zinc</keyword>
<dbReference type="Proteomes" id="UP000007148">
    <property type="component" value="Unassembled WGS sequence"/>
</dbReference>
<feature type="compositionally biased region" description="Low complexity" evidence="2">
    <location>
        <begin position="1"/>
        <end position="17"/>
    </location>
</feature>
<reference evidence="4 5" key="1">
    <citation type="journal article" date="2011" name="PLoS Pathog.">
        <title>Endophytic Life Strategies Decoded by Genome and Transcriptome Analyses of the Mutualistic Root Symbiont Piriformospora indica.</title>
        <authorList>
            <person name="Zuccaro A."/>
            <person name="Lahrmann U."/>
            <person name="Guldener U."/>
            <person name="Langen G."/>
            <person name="Pfiffi S."/>
            <person name="Biedenkopf D."/>
            <person name="Wong P."/>
            <person name="Samans B."/>
            <person name="Grimm C."/>
            <person name="Basiewicz M."/>
            <person name="Murat C."/>
            <person name="Martin F."/>
            <person name="Kogel K.H."/>
        </authorList>
    </citation>
    <scope>NUCLEOTIDE SEQUENCE [LARGE SCALE GENOMIC DNA]</scope>
    <source>
        <strain evidence="4 5">DSM 11827</strain>
    </source>
</reference>
<dbReference type="PROSITE" id="PS00028">
    <property type="entry name" value="ZINC_FINGER_C2H2_1"/>
    <property type="match status" value="1"/>
</dbReference>
<dbReference type="HOGENOM" id="CLU_1176036_0_0_1"/>
<comment type="caution">
    <text evidence="4">The sequence shown here is derived from an EMBL/GenBank/DDBJ whole genome shotgun (WGS) entry which is preliminary data.</text>
</comment>
<feature type="domain" description="C2H2-type" evidence="3">
    <location>
        <begin position="185"/>
        <end position="206"/>
    </location>
</feature>
<dbReference type="STRING" id="1109443.G4U2E8"/>
<feature type="region of interest" description="Disordered" evidence="2">
    <location>
        <begin position="77"/>
        <end position="120"/>
    </location>
</feature>
<dbReference type="GO" id="GO:0008270">
    <property type="term" value="F:zinc ion binding"/>
    <property type="evidence" value="ECO:0007669"/>
    <property type="project" value="UniProtKB-KW"/>
</dbReference>
<dbReference type="eggNOG" id="ENOG502RW65">
    <property type="taxonomic scope" value="Eukaryota"/>
</dbReference>
<dbReference type="OrthoDB" id="8922241at2759"/>
<accession>G4U2E8</accession>
<keyword evidence="1" id="KW-0863">Zinc-finger</keyword>
<evidence type="ECO:0000259" key="3">
    <source>
        <dbReference type="PROSITE" id="PS50157"/>
    </source>
</evidence>
<evidence type="ECO:0000313" key="4">
    <source>
        <dbReference type="EMBL" id="CCA77734.1"/>
    </source>
</evidence>
<evidence type="ECO:0000313" key="5">
    <source>
        <dbReference type="Proteomes" id="UP000007148"/>
    </source>
</evidence>
<gene>
    <name evidence="4" type="ORF">PIIN_02956</name>
</gene>
<feature type="compositionally biased region" description="Polar residues" evidence="2">
    <location>
        <begin position="77"/>
        <end position="91"/>
    </location>
</feature>
<dbReference type="Pfam" id="PF00096">
    <property type="entry name" value="zf-C2H2"/>
    <property type="match status" value="2"/>
</dbReference>
<name>G4U2E8_SERID</name>